<evidence type="ECO:0000256" key="1">
    <source>
        <dbReference type="SAM" id="SignalP"/>
    </source>
</evidence>
<dbReference type="EMBL" id="JBICRM010000026">
    <property type="protein sequence ID" value="MFG1708146.1"/>
    <property type="molecule type" value="Genomic_DNA"/>
</dbReference>
<evidence type="ECO:0000313" key="3">
    <source>
        <dbReference type="Proteomes" id="UP001603978"/>
    </source>
</evidence>
<dbReference type="InterPro" id="IPR036379">
    <property type="entry name" value="A-amylase_inhib_sf"/>
</dbReference>
<accession>A0ABW7AP05</accession>
<organism evidence="2 3">
    <name type="scientific">Nonomuraea marmarensis</name>
    <dbReference type="NCBI Taxonomy" id="3351344"/>
    <lineage>
        <taxon>Bacteria</taxon>
        <taxon>Bacillati</taxon>
        <taxon>Actinomycetota</taxon>
        <taxon>Actinomycetes</taxon>
        <taxon>Streptosporangiales</taxon>
        <taxon>Streptosporangiaceae</taxon>
        <taxon>Nonomuraea</taxon>
    </lineage>
</organism>
<protein>
    <submittedName>
        <fullName evidence="2">Uncharacterized protein</fullName>
    </submittedName>
</protein>
<comment type="caution">
    <text evidence="2">The sequence shown here is derived from an EMBL/GenBank/DDBJ whole genome shotgun (WGS) entry which is preliminary data.</text>
</comment>
<keyword evidence="3" id="KW-1185">Reference proteome</keyword>
<reference evidence="2 3" key="1">
    <citation type="submission" date="2024-10" db="EMBL/GenBank/DDBJ databases">
        <authorList>
            <person name="Topkara A.R."/>
            <person name="Saygin H."/>
        </authorList>
    </citation>
    <scope>NUCLEOTIDE SEQUENCE [LARGE SCALE GENOMIC DNA]</scope>
    <source>
        <strain evidence="2 3">M3C6</strain>
    </source>
</reference>
<sequence>MSNNTVPSIIRKMAAFGTGAALAAGIMSGTAEAAPSTTTAASQTTSASQQVAAAQSVNPAGKVGAKIPCYDLWIDNGGFNRGVKIKSKCGSTKRVRAIVDWWPDGPCWTIGDGQYRAFYYKTPGKFNHLAAC</sequence>
<evidence type="ECO:0000313" key="2">
    <source>
        <dbReference type="EMBL" id="MFG1708146.1"/>
    </source>
</evidence>
<gene>
    <name evidence="2" type="ORF">ACFLIM_33550</name>
</gene>
<feature type="signal peptide" evidence="1">
    <location>
        <begin position="1"/>
        <end position="33"/>
    </location>
</feature>
<name>A0ABW7AP05_9ACTN</name>
<proteinExistence type="predicted"/>
<feature type="chain" id="PRO_5046127129" evidence="1">
    <location>
        <begin position="34"/>
        <end position="132"/>
    </location>
</feature>
<keyword evidence="1" id="KW-0732">Signal</keyword>
<dbReference type="RefSeq" id="WP_393172384.1">
    <property type="nucleotide sequence ID" value="NZ_JBICRM010000026.1"/>
</dbReference>
<dbReference type="Proteomes" id="UP001603978">
    <property type="component" value="Unassembled WGS sequence"/>
</dbReference>
<dbReference type="Gene3D" id="2.60.40.20">
    <property type="entry name" value="Alpha-amylase inhibitor"/>
    <property type="match status" value="1"/>
</dbReference>